<evidence type="ECO:0000313" key="1">
    <source>
        <dbReference type="EMBL" id="MFM0642223.1"/>
    </source>
</evidence>
<sequence length="81" mass="8174">MKFKADAGYPNGLGGPDEIGLGELTGVLYRTTIASVAFQEGHLVLTLDNGVAVSIHGQGADDSSVGITLDVPNHLPGIAGS</sequence>
<dbReference type="RefSeq" id="WP_408340797.1">
    <property type="nucleotide sequence ID" value="NZ_JAQQCF010000061.1"/>
</dbReference>
<proteinExistence type="predicted"/>
<name>A0ABW9E3Q7_9BURK</name>
<accession>A0ABW9E3Q7</accession>
<evidence type="ECO:0000313" key="2">
    <source>
        <dbReference type="Proteomes" id="UP001629432"/>
    </source>
</evidence>
<gene>
    <name evidence="1" type="ORF">PQQ63_36665</name>
</gene>
<protein>
    <submittedName>
        <fullName evidence="1">Uncharacterized protein</fullName>
    </submittedName>
</protein>
<reference evidence="1 2" key="1">
    <citation type="journal article" date="2024" name="Chem. Sci.">
        <title>Discovery of megapolipeptins by genome mining of a Burkholderiales bacteria collection.</title>
        <authorList>
            <person name="Paulo B.S."/>
            <person name="Recchia M.J.J."/>
            <person name="Lee S."/>
            <person name="Fergusson C.H."/>
            <person name="Romanowski S.B."/>
            <person name="Hernandez A."/>
            <person name="Krull N."/>
            <person name="Liu D.Y."/>
            <person name="Cavanagh H."/>
            <person name="Bos A."/>
            <person name="Gray C.A."/>
            <person name="Murphy B.T."/>
            <person name="Linington R.G."/>
            <person name="Eustaquio A.S."/>
        </authorList>
    </citation>
    <scope>NUCLEOTIDE SEQUENCE [LARGE SCALE GENOMIC DNA]</scope>
    <source>
        <strain evidence="1 2">RL17-338-BIC-A</strain>
    </source>
</reference>
<dbReference type="EMBL" id="JAQQCF010000061">
    <property type="protein sequence ID" value="MFM0642223.1"/>
    <property type="molecule type" value="Genomic_DNA"/>
</dbReference>
<comment type="caution">
    <text evidence="1">The sequence shown here is derived from an EMBL/GenBank/DDBJ whole genome shotgun (WGS) entry which is preliminary data.</text>
</comment>
<organism evidence="1 2">
    <name type="scientific">Paraburkholderia metrosideri</name>
    <dbReference type="NCBI Taxonomy" id="580937"/>
    <lineage>
        <taxon>Bacteria</taxon>
        <taxon>Pseudomonadati</taxon>
        <taxon>Pseudomonadota</taxon>
        <taxon>Betaproteobacteria</taxon>
        <taxon>Burkholderiales</taxon>
        <taxon>Burkholderiaceae</taxon>
        <taxon>Paraburkholderia</taxon>
    </lineage>
</organism>
<keyword evidence="2" id="KW-1185">Reference proteome</keyword>
<dbReference type="Proteomes" id="UP001629432">
    <property type="component" value="Unassembled WGS sequence"/>
</dbReference>